<accession>A0ABW6KQ01</accession>
<organism evidence="4 5">
    <name type="scientific">Streptomyces kebangsaanensis</name>
    <dbReference type="NCBI Taxonomy" id="864058"/>
    <lineage>
        <taxon>Bacteria</taxon>
        <taxon>Bacillati</taxon>
        <taxon>Actinomycetota</taxon>
        <taxon>Actinomycetes</taxon>
        <taxon>Kitasatosporales</taxon>
        <taxon>Streptomycetaceae</taxon>
        <taxon>Streptomyces</taxon>
    </lineage>
</organism>
<dbReference type="RefSeq" id="WP_388345763.1">
    <property type="nucleotide sequence ID" value="NZ_JBIAFJ010000006.1"/>
</dbReference>
<dbReference type="Pfam" id="PF14219">
    <property type="entry name" value="DUF4328"/>
    <property type="match status" value="1"/>
</dbReference>
<comment type="caution">
    <text evidence="4">The sequence shown here is derived from an EMBL/GenBank/DDBJ whole genome shotgun (WGS) entry which is preliminary data.</text>
</comment>
<keyword evidence="1" id="KW-1133">Transmembrane helix</keyword>
<evidence type="ECO:0000256" key="2">
    <source>
        <dbReference type="SAM" id="SignalP"/>
    </source>
</evidence>
<name>A0ABW6KQ01_9ACTN</name>
<keyword evidence="1" id="KW-0472">Membrane</keyword>
<proteinExistence type="predicted"/>
<feature type="transmembrane region" description="Helical" evidence="1">
    <location>
        <begin position="141"/>
        <end position="156"/>
    </location>
</feature>
<keyword evidence="1" id="KW-0812">Transmembrane</keyword>
<evidence type="ECO:0000256" key="1">
    <source>
        <dbReference type="SAM" id="Phobius"/>
    </source>
</evidence>
<protein>
    <submittedName>
        <fullName evidence="4">DUF4328 domain-containing protein</fullName>
    </submittedName>
</protein>
<feature type="transmembrane region" description="Helical" evidence="1">
    <location>
        <begin position="97"/>
        <end position="121"/>
    </location>
</feature>
<gene>
    <name evidence="4" type="ORF">ACFYNZ_10740</name>
</gene>
<keyword evidence="5" id="KW-1185">Reference proteome</keyword>
<keyword evidence="2" id="KW-0732">Signal</keyword>
<evidence type="ECO:0000259" key="3">
    <source>
        <dbReference type="Pfam" id="PF14219"/>
    </source>
</evidence>
<feature type="transmembrane region" description="Helical" evidence="1">
    <location>
        <begin position="217"/>
        <end position="238"/>
    </location>
</feature>
<evidence type="ECO:0000313" key="4">
    <source>
        <dbReference type="EMBL" id="MFE9169985.1"/>
    </source>
</evidence>
<dbReference type="InterPro" id="IPR025565">
    <property type="entry name" value="DUF4328"/>
</dbReference>
<dbReference type="Proteomes" id="UP001601197">
    <property type="component" value="Unassembled WGS sequence"/>
</dbReference>
<feature type="chain" id="PRO_5045969782" evidence="2">
    <location>
        <begin position="27"/>
        <end position="255"/>
    </location>
</feature>
<feature type="signal peptide" evidence="2">
    <location>
        <begin position="1"/>
        <end position="26"/>
    </location>
</feature>
<dbReference type="EMBL" id="JBIAFJ010000006">
    <property type="protein sequence ID" value="MFE9169985.1"/>
    <property type="molecule type" value="Genomic_DNA"/>
</dbReference>
<reference evidence="4 5" key="1">
    <citation type="submission" date="2024-10" db="EMBL/GenBank/DDBJ databases">
        <title>The Natural Products Discovery Center: Release of the First 8490 Sequenced Strains for Exploring Actinobacteria Biosynthetic Diversity.</title>
        <authorList>
            <person name="Kalkreuter E."/>
            <person name="Kautsar S.A."/>
            <person name="Yang D."/>
            <person name="Bader C.D."/>
            <person name="Teijaro C.N."/>
            <person name="Fluegel L."/>
            <person name="Davis C.M."/>
            <person name="Simpson J.R."/>
            <person name="Lauterbach L."/>
            <person name="Steele A.D."/>
            <person name="Gui C."/>
            <person name="Meng S."/>
            <person name="Li G."/>
            <person name="Viehrig K."/>
            <person name="Ye F."/>
            <person name="Su P."/>
            <person name="Kiefer A.F."/>
            <person name="Nichols A."/>
            <person name="Cepeda A.J."/>
            <person name="Yan W."/>
            <person name="Fan B."/>
            <person name="Jiang Y."/>
            <person name="Adhikari A."/>
            <person name="Zheng C.-J."/>
            <person name="Schuster L."/>
            <person name="Cowan T.M."/>
            <person name="Smanski M.J."/>
            <person name="Chevrette M.G."/>
            <person name="De Carvalho L.P.S."/>
            <person name="Shen B."/>
        </authorList>
    </citation>
    <scope>NUCLEOTIDE SEQUENCE [LARGE SCALE GENOMIC DNA]</scope>
    <source>
        <strain evidence="4 5">NPDC007147</strain>
    </source>
</reference>
<evidence type="ECO:0000313" key="5">
    <source>
        <dbReference type="Proteomes" id="UP001601197"/>
    </source>
</evidence>
<feature type="domain" description="DUF4328" evidence="3">
    <location>
        <begin position="91"/>
        <end position="240"/>
    </location>
</feature>
<feature type="transmembrane region" description="Helical" evidence="1">
    <location>
        <begin position="50"/>
        <end position="73"/>
    </location>
</feature>
<sequence>MLCARCQHHAAVPGGTLCAGCAAAPAAPAGPPFAGAPATWLRSPVGLGRAAAAMLALVAAVDLFAVWAGLVLYDVSGDLVDGEVGEDVIRRADHADLLTAVAGVAQVVALIASCVVFLCWFHRVRANAEVFDPSRHSMKRGWAIGAWFVPVVNLWFPRRITLEIWDASSPTDRPSSHGLVNAWWTLWIIAQVADRVVSRTYSRAETAEELRNAAAQLLFVDVAMIAAAVLAVLVVLRLTRMQHEKALRGPAPAAA</sequence>